<dbReference type="InterPro" id="IPR004878">
    <property type="entry name" value="Otopetrin"/>
</dbReference>
<feature type="transmembrane region" description="Helical" evidence="11">
    <location>
        <begin position="144"/>
        <end position="163"/>
    </location>
</feature>
<evidence type="ECO:0000313" key="13">
    <source>
        <dbReference type="Proteomes" id="UP001186944"/>
    </source>
</evidence>
<evidence type="ECO:0000256" key="1">
    <source>
        <dbReference type="ARBA" id="ARBA00004651"/>
    </source>
</evidence>
<evidence type="ECO:0000256" key="7">
    <source>
        <dbReference type="ARBA" id="ARBA00022989"/>
    </source>
</evidence>
<proteinExistence type="inferred from homology"/>
<evidence type="ECO:0000256" key="11">
    <source>
        <dbReference type="SAM" id="Phobius"/>
    </source>
</evidence>
<evidence type="ECO:0000256" key="6">
    <source>
        <dbReference type="ARBA" id="ARBA00022781"/>
    </source>
</evidence>
<evidence type="ECO:0000256" key="10">
    <source>
        <dbReference type="ARBA" id="ARBA00023303"/>
    </source>
</evidence>
<feature type="transmembrane region" description="Helical" evidence="11">
    <location>
        <begin position="445"/>
        <end position="467"/>
    </location>
</feature>
<evidence type="ECO:0000256" key="2">
    <source>
        <dbReference type="ARBA" id="ARBA00006513"/>
    </source>
</evidence>
<feature type="transmembrane region" description="Helical" evidence="11">
    <location>
        <begin position="378"/>
        <end position="398"/>
    </location>
</feature>
<comment type="similarity">
    <text evidence="2">Belongs to the otopetrin family.</text>
</comment>
<evidence type="ECO:0000256" key="3">
    <source>
        <dbReference type="ARBA" id="ARBA00022448"/>
    </source>
</evidence>
<dbReference type="Pfam" id="PF03189">
    <property type="entry name" value="Otopetrin"/>
    <property type="match status" value="2"/>
</dbReference>
<keyword evidence="9 11" id="KW-0472">Membrane</keyword>
<comment type="caution">
    <text evidence="12">The sequence shown here is derived from an EMBL/GenBank/DDBJ whole genome shotgun (WGS) entry which is preliminary data.</text>
</comment>
<dbReference type="EMBL" id="VSWD01000006">
    <property type="protein sequence ID" value="KAK3100048.1"/>
    <property type="molecule type" value="Genomic_DNA"/>
</dbReference>
<keyword evidence="5 11" id="KW-0812">Transmembrane</keyword>
<feature type="transmembrane region" description="Helical" evidence="11">
    <location>
        <begin position="81"/>
        <end position="101"/>
    </location>
</feature>
<evidence type="ECO:0000256" key="5">
    <source>
        <dbReference type="ARBA" id="ARBA00022692"/>
    </source>
</evidence>
<dbReference type="Proteomes" id="UP001186944">
    <property type="component" value="Unassembled WGS sequence"/>
</dbReference>
<protein>
    <recommendedName>
        <fullName evidence="14">Otopetrin-2</fullName>
    </recommendedName>
</protein>
<comment type="subcellular location">
    <subcellularLocation>
        <location evidence="1">Cell membrane</location>
        <topology evidence="1">Multi-pass membrane protein</topology>
    </subcellularLocation>
</comment>
<reference evidence="12" key="1">
    <citation type="submission" date="2019-08" db="EMBL/GenBank/DDBJ databases">
        <title>The improved chromosome-level genome for the pearl oyster Pinctada fucata martensii using PacBio sequencing and Hi-C.</title>
        <authorList>
            <person name="Zheng Z."/>
        </authorList>
    </citation>
    <scope>NUCLEOTIDE SEQUENCE</scope>
    <source>
        <strain evidence="12">ZZ-2019</strain>
        <tissue evidence="12">Adductor muscle</tissue>
    </source>
</reference>
<feature type="transmembrane region" description="Helical" evidence="11">
    <location>
        <begin position="345"/>
        <end position="366"/>
    </location>
</feature>
<evidence type="ECO:0008006" key="14">
    <source>
        <dbReference type="Google" id="ProtNLM"/>
    </source>
</evidence>
<name>A0AA88YIG9_PINIB</name>
<sequence>MTHSNSDELFYPEHPSSASLSILKKRDRCRYGDMPCDTTLMDNLFSNISGLYAMGVVVFGCVIPIADIFSEEPQAFLFEGFYVYIYVFSIAFLVYAYVYLLQNRNLRQKRRRKHGGGSSAIESHVTLKRKYSFDGSRTYHTGSFYLRLGAVGFGIGSMIQNGLHFGEFFDADLFSSCNTVLHGIKPLLALCFTFIQLYFIFLNSKMCIHRYRTLARFGIMHMIATNLCVWLENIVGETMREIEIITKKDQPLNQTNIVADIKNSTDTYKEPCRTSTLMKGVVEMSSPYLYPCSIEYSLISAGVLYVMWRNIGKRGITQDQVERDIEAKSKAQRINVDCSSSSKGLFLGIFVLVATVISMITFFVLIDSEAYIDTAVKLEHLTEVAIFVVTSISVILAFHRMQYLKFDFEKEVDLEESLLFLSLGGVYLFGFFSIVAASLSKESNGLLIVLSSVLGMFQASLQTVFLLNGLRRSAWKRDDEKEKPGREFVTFLLMCNIALWGIDTFEVQRSLANPVQLDFYGEVAWTILNHISVPLNIFYRFHSTVCLSNIWKNAWKRKVPLI</sequence>
<evidence type="ECO:0000256" key="8">
    <source>
        <dbReference type="ARBA" id="ARBA00023065"/>
    </source>
</evidence>
<feature type="transmembrane region" description="Helical" evidence="11">
    <location>
        <begin position="50"/>
        <end position="69"/>
    </location>
</feature>
<dbReference type="GO" id="GO:0015252">
    <property type="term" value="F:proton channel activity"/>
    <property type="evidence" value="ECO:0007669"/>
    <property type="project" value="InterPro"/>
</dbReference>
<feature type="transmembrane region" description="Helical" evidence="11">
    <location>
        <begin position="183"/>
        <end position="202"/>
    </location>
</feature>
<dbReference type="PANTHER" id="PTHR21522:SF32">
    <property type="entry name" value="OTOPETRIN-2"/>
    <property type="match status" value="1"/>
</dbReference>
<gene>
    <name evidence="12" type="ORF">FSP39_013917</name>
</gene>
<keyword evidence="6" id="KW-0375">Hydrogen ion transport</keyword>
<keyword evidence="4" id="KW-1003">Cell membrane</keyword>
<accession>A0AA88YIG9</accession>
<evidence type="ECO:0000256" key="9">
    <source>
        <dbReference type="ARBA" id="ARBA00023136"/>
    </source>
</evidence>
<keyword evidence="10" id="KW-0407">Ion channel</keyword>
<dbReference type="PANTHER" id="PTHR21522">
    <property type="entry name" value="PROTON CHANNEL OTOP"/>
    <property type="match status" value="1"/>
</dbReference>
<keyword evidence="13" id="KW-1185">Reference proteome</keyword>
<evidence type="ECO:0000256" key="4">
    <source>
        <dbReference type="ARBA" id="ARBA00022475"/>
    </source>
</evidence>
<organism evidence="12 13">
    <name type="scientific">Pinctada imbricata</name>
    <name type="common">Atlantic pearl-oyster</name>
    <name type="synonym">Pinctada martensii</name>
    <dbReference type="NCBI Taxonomy" id="66713"/>
    <lineage>
        <taxon>Eukaryota</taxon>
        <taxon>Metazoa</taxon>
        <taxon>Spiralia</taxon>
        <taxon>Lophotrochozoa</taxon>
        <taxon>Mollusca</taxon>
        <taxon>Bivalvia</taxon>
        <taxon>Autobranchia</taxon>
        <taxon>Pteriomorphia</taxon>
        <taxon>Pterioida</taxon>
        <taxon>Pterioidea</taxon>
        <taxon>Pteriidae</taxon>
        <taxon>Pinctada</taxon>
    </lineage>
</organism>
<dbReference type="AlphaFoldDB" id="A0AA88YIG9"/>
<feature type="transmembrane region" description="Helical" evidence="11">
    <location>
        <begin position="418"/>
        <end position="439"/>
    </location>
</feature>
<keyword evidence="8" id="KW-0406">Ion transport</keyword>
<keyword evidence="7 11" id="KW-1133">Transmembrane helix</keyword>
<dbReference type="GO" id="GO:0005886">
    <property type="term" value="C:plasma membrane"/>
    <property type="evidence" value="ECO:0007669"/>
    <property type="project" value="UniProtKB-SubCell"/>
</dbReference>
<evidence type="ECO:0000313" key="12">
    <source>
        <dbReference type="EMBL" id="KAK3100048.1"/>
    </source>
</evidence>
<keyword evidence="3" id="KW-0813">Transport</keyword>